<proteinExistence type="predicted"/>
<dbReference type="PANTHER" id="PTHR13440">
    <property type="entry name" value="BLOC-1 RELATED COMPLEX SUBUNIT 6"/>
    <property type="match status" value="1"/>
</dbReference>
<dbReference type="GO" id="GO:0032418">
    <property type="term" value="P:lysosome localization"/>
    <property type="evidence" value="ECO:0007669"/>
    <property type="project" value="TreeGrafter"/>
</dbReference>
<dbReference type="InterPro" id="IPR019314">
    <property type="entry name" value="BORCS6"/>
</dbReference>
<dbReference type="GeneID" id="111855846"/>
<feature type="domain" description="BLOC-1-related complex subunit 6 C-terminal helix" evidence="2">
    <location>
        <begin position="296"/>
        <end position="395"/>
    </location>
</feature>
<evidence type="ECO:0000313" key="4">
    <source>
        <dbReference type="Proteomes" id="UP000261540"/>
    </source>
</evidence>
<feature type="compositionally biased region" description="Low complexity" evidence="1">
    <location>
        <begin position="17"/>
        <end position="26"/>
    </location>
</feature>
<dbReference type="GeneTree" id="ENSGT00490000043453"/>
<dbReference type="GO" id="GO:0099078">
    <property type="term" value="C:BORC complex"/>
    <property type="evidence" value="ECO:0007669"/>
    <property type="project" value="TreeGrafter"/>
</dbReference>
<dbReference type="STRING" id="1676925.ENSPKIP00000033707"/>
<evidence type="ECO:0000256" key="1">
    <source>
        <dbReference type="SAM" id="MobiDB-lite"/>
    </source>
</evidence>
<evidence type="ECO:0000313" key="3">
    <source>
        <dbReference type="Ensembl" id="ENSPKIP00000033707.1"/>
    </source>
</evidence>
<dbReference type="Pfam" id="PF10157">
    <property type="entry name" value="BORCS6"/>
    <property type="match status" value="1"/>
</dbReference>
<feature type="region of interest" description="Disordered" evidence="1">
    <location>
        <begin position="265"/>
        <end position="294"/>
    </location>
</feature>
<reference evidence="3" key="2">
    <citation type="submission" date="2025-09" db="UniProtKB">
        <authorList>
            <consortium name="Ensembl"/>
        </authorList>
    </citation>
    <scope>IDENTIFICATION</scope>
</reference>
<keyword evidence="4" id="KW-1185">Reference proteome</keyword>
<sequence length="399" mass="42664">MSFSSGTGAEVLAAPNGLGLSGSLSSSDEESSPELEPPKHERATSLAPGTMAGSPSDTVDCESRLEACRDAQVETVAVYMCTVVEPAEMVHQGNAPHITSAEMHEADPPAGTLHAAADDHEACLQEEVLSGEAGDEHPAATTVVTAPKGKTQLPSHTCPKGQEGDPTSPQNQEAPRPTHVMAQVHVRPGPEQERVARGMQDSKSLDEISRAYGEPCGRGGHPEGRRATISSALELEGTVSHDGDLTHFIASNLEHKIKMSHRLEPDSDSHCAVQNQAPSEHAAPSRSCLRPPPDIPPIDPNVLLDLQRQTQAVAQSLDLMMRGLSGTVQNMTALSVGYIQTYRDSVDSVGESVDMSIKGMYTLMARCEELDRSMQPIHQLAKQIRDIKTMLDTLEALCK</sequence>
<reference evidence="3" key="1">
    <citation type="submission" date="2025-08" db="UniProtKB">
        <authorList>
            <consortium name="Ensembl"/>
        </authorList>
    </citation>
    <scope>IDENTIFICATION</scope>
</reference>
<dbReference type="RefSeq" id="XP_023691082.1">
    <property type="nucleotide sequence ID" value="XM_023835314.2"/>
</dbReference>
<dbReference type="OrthoDB" id="21270at2759"/>
<name>A0A3B3SSM3_9TELE</name>
<dbReference type="KEGG" id="pki:111855846"/>
<dbReference type="Proteomes" id="UP000261540">
    <property type="component" value="Unplaced"/>
</dbReference>
<feature type="region of interest" description="Disordered" evidence="1">
    <location>
        <begin position="143"/>
        <end position="177"/>
    </location>
</feature>
<dbReference type="Ensembl" id="ENSPKIT00000014601.1">
    <property type="protein sequence ID" value="ENSPKIP00000033707.1"/>
    <property type="gene ID" value="ENSPKIG00000013322.1"/>
</dbReference>
<accession>A0A3B3SSM3</accession>
<organism evidence="3 4">
    <name type="scientific">Paramormyrops kingsleyae</name>
    <dbReference type="NCBI Taxonomy" id="1676925"/>
    <lineage>
        <taxon>Eukaryota</taxon>
        <taxon>Metazoa</taxon>
        <taxon>Chordata</taxon>
        <taxon>Craniata</taxon>
        <taxon>Vertebrata</taxon>
        <taxon>Euteleostomi</taxon>
        <taxon>Actinopterygii</taxon>
        <taxon>Neopterygii</taxon>
        <taxon>Teleostei</taxon>
        <taxon>Osteoglossocephala</taxon>
        <taxon>Osteoglossomorpha</taxon>
        <taxon>Osteoglossiformes</taxon>
        <taxon>Mormyridae</taxon>
        <taxon>Paramormyrops</taxon>
    </lineage>
</organism>
<feature type="region of interest" description="Disordered" evidence="1">
    <location>
        <begin position="1"/>
        <end position="59"/>
    </location>
</feature>
<protein>
    <submittedName>
        <fullName evidence="3">BLOC-1 related complex subunit 6</fullName>
    </submittedName>
</protein>
<dbReference type="CTD" id="54785"/>
<dbReference type="AlphaFoldDB" id="A0A3B3SSM3"/>
<dbReference type="InterPro" id="IPR046465">
    <property type="entry name" value="BORCS6_C"/>
</dbReference>
<dbReference type="PANTHER" id="PTHR13440:SF7">
    <property type="entry name" value="BLOC-1 RELATED COMPLEX SUBUNIT 6"/>
    <property type="match status" value="1"/>
</dbReference>
<evidence type="ECO:0000259" key="2">
    <source>
        <dbReference type="Pfam" id="PF10157"/>
    </source>
</evidence>